<dbReference type="CDD" id="cd04475">
    <property type="entry name" value="RPA1_DBD_B"/>
    <property type="match status" value="1"/>
</dbReference>
<feature type="domain" description="OB" evidence="11">
    <location>
        <begin position="76"/>
        <end position="156"/>
    </location>
</feature>
<dbReference type="SUPFAM" id="SSF50249">
    <property type="entry name" value="Nucleic acid-binding proteins"/>
    <property type="match status" value="3"/>
</dbReference>
<dbReference type="InterPro" id="IPR031657">
    <property type="entry name" value="REPA_OB_2"/>
</dbReference>
<keyword evidence="4 9" id="KW-0479">Metal-binding</keyword>
<evidence type="ECO:0000256" key="10">
    <source>
        <dbReference type="SAM" id="MobiDB-lite"/>
    </source>
</evidence>
<dbReference type="GO" id="GO:0016605">
    <property type="term" value="C:PML body"/>
    <property type="evidence" value="ECO:0007669"/>
    <property type="project" value="UniProtKB-SubCell"/>
</dbReference>
<evidence type="ECO:0000256" key="9">
    <source>
        <dbReference type="RuleBase" id="RU364130"/>
    </source>
</evidence>
<dbReference type="Gene3D" id="2.40.50.140">
    <property type="entry name" value="Nucleic acid-binding proteins"/>
    <property type="match status" value="3"/>
</dbReference>
<evidence type="ECO:0000313" key="15">
    <source>
        <dbReference type="RefSeq" id="XP_032803405.1"/>
    </source>
</evidence>
<sequence length="500" mass="55697">STRGVSAECQPGSSTEGLAAPSASPSAPQPRPPIREAIGSPTFSGRGPAGTPGTPLTGSPARTFPISNLNPYQNRWTIRARITSKSDIRRWSNSRGEGRFFSIDLQDESGEIRAIAFNEECDKYYEQLQVNQVYYLSRGVLKAANKQFSTVRHDYEVSIATHTVIRACDEAVEIPVTIPTYTSIAELPSLAKNALVDVIGVCQSLDEVSMVQLRNSSRELARRNIRLVDASGKVVTVTLWGQEALKFVGDRQPVVAIRGARVSDFGGCSLSVLTSSSIQLNPDMPPAFQLRSWYDRVGAHTQGESISDRRSSMSGWSSATPIWKTFAESKDENLGQGEQPDYFTVKGTVIFLKKENYLYQACPSADCSKKVVTMSSGKFRCERCDRETTNFKFRLFLQANLADFSDNQWVTCFHETSEVLLGDTAERLGALKAQGDDEAIDRIFHEATFRSYMFRLRVKAEHYNDEMRLKAVMMDTRPLDHRTFASKLIADIRRMTQTTA</sequence>
<comment type="subunit">
    <text evidence="9">Component of the heterotrimeric canonical replication protein A complex (RPA).</text>
</comment>
<keyword evidence="5 9" id="KW-0863">Zinc-finger</keyword>
<evidence type="ECO:0000313" key="14">
    <source>
        <dbReference type="Proteomes" id="UP001318040"/>
    </source>
</evidence>
<gene>
    <name evidence="15" type="primary">LOC116939308</name>
</gene>
<dbReference type="GO" id="GO:0003677">
    <property type="term" value="F:DNA binding"/>
    <property type="evidence" value="ECO:0007669"/>
    <property type="project" value="UniProtKB-KW"/>
</dbReference>
<name>A0AAJ7WMU7_PETMA</name>
<dbReference type="PANTHER" id="PTHR47165:SF4">
    <property type="entry name" value="OS03G0429900 PROTEIN"/>
    <property type="match status" value="1"/>
</dbReference>
<accession>A0AAJ7WMU7</accession>
<evidence type="ECO:0000256" key="4">
    <source>
        <dbReference type="ARBA" id="ARBA00022723"/>
    </source>
</evidence>
<evidence type="ECO:0000256" key="1">
    <source>
        <dbReference type="ARBA" id="ARBA00004322"/>
    </source>
</evidence>
<reference evidence="15" key="1">
    <citation type="submission" date="2025-08" db="UniProtKB">
        <authorList>
            <consortium name="RefSeq"/>
        </authorList>
    </citation>
    <scope>IDENTIFICATION</scope>
    <source>
        <tissue evidence="15">Sperm</tissue>
    </source>
</reference>
<evidence type="ECO:0000256" key="6">
    <source>
        <dbReference type="ARBA" id="ARBA00022833"/>
    </source>
</evidence>
<comment type="similarity">
    <text evidence="2 9">Belongs to the replication factor A protein 1 family.</text>
</comment>
<evidence type="ECO:0000256" key="2">
    <source>
        <dbReference type="ARBA" id="ARBA00005690"/>
    </source>
</evidence>
<feature type="non-terminal residue" evidence="15">
    <location>
        <position position="1"/>
    </location>
</feature>
<dbReference type="AlphaFoldDB" id="A0AAJ7WMU7"/>
<keyword evidence="7 9" id="KW-0238">DNA-binding</keyword>
<dbReference type="FunFam" id="2.40.50.140:FF:000041">
    <property type="entry name" value="Replication protein A subunit"/>
    <property type="match status" value="1"/>
</dbReference>
<dbReference type="GO" id="GO:0006310">
    <property type="term" value="P:DNA recombination"/>
    <property type="evidence" value="ECO:0007669"/>
    <property type="project" value="InterPro"/>
</dbReference>
<dbReference type="GO" id="GO:0006260">
    <property type="term" value="P:DNA replication"/>
    <property type="evidence" value="ECO:0007669"/>
    <property type="project" value="UniProtKB-KW"/>
</dbReference>
<dbReference type="Pfam" id="PF16900">
    <property type="entry name" value="REPA_OB_2"/>
    <property type="match status" value="1"/>
</dbReference>
<feature type="domain" description="Replication protein A OB" evidence="13">
    <location>
        <begin position="184"/>
        <end position="281"/>
    </location>
</feature>
<dbReference type="CDD" id="cd04476">
    <property type="entry name" value="RPA1_DBD_C"/>
    <property type="match status" value="1"/>
</dbReference>
<dbReference type="InterPro" id="IPR047192">
    <property type="entry name" value="Euk_RPA1_DBD_C"/>
</dbReference>
<evidence type="ECO:0000259" key="12">
    <source>
        <dbReference type="Pfam" id="PF08646"/>
    </source>
</evidence>
<dbReference type="InterPro" id="IPR004591">
    <property type="entry name" value="Rfa1"/>
</dbReference>
<dbReference type="GO" id="GO:0008270">
    <property type="term" value="F:zinc ion binding"/>
    <property type="evidence" value="ECO:0007669"/>
    <property type="project" value="UniProtKB-KW"/>
</dbReference>
<dbReference type="Proteomes" id="UP001318040">
    <property type="component" value="Chromosome 5"/>
</dbReference>
<keyword evidence="14" id="KW-1185">Reference proteome</keyword>
<protein>
    <recommendedName>
        <fullName evidence="9">Replication protein A subunit</fullName>
    </recommendedName>
</protein>
<dbReference type="InterPro" id="IPR012340">
    <property type="entry name" value="NA-bd_OB-fold"/>
</dbReference>
<dbReference type="RefSeq" id="XP_032803405.1">
    <property type="nucleotide sequence ID" value="XM_032947514.1"/>
</dbReference>
<dbReference type="CDD" id="cd04474">
    <property type="entry name" value="RPA1_DBD_A"/>
    <property type="match status" value="1"/>
</dbReference>
<evidence type="ECO:0000256" key="3">
    <source>
        <dbReference type="ARBA" id="ARBA00022705"/>
    </source>
</evidence>
<evidence type="ECO:0000256" key="5">
    <source>
        <dbReference type="ARBA" id="ARBA00022771"/>
    </source>
</evidence>
<dbReference type="GO" id="GO:0006281">
    <property type="term" value="P:DNA repair"/>
    <property type="evidence" value="ECO:0007669"/>
    <property type="project" value="InterPro"/>
</dbReference>
<comment type="subcellular location">
    <subcellularLocation>
        <location evidence="1">Nucleus</location>
        <location evidence="1">PML body</location>
    </subcellularLocation>
</comment>
<dbReference type="InterPro" id="IPR004365">
    <property type="entry name" value="NA-bd_OB_tRNA"/>
</dbReference>
<dbReference type="FunFam" id="2.40.50.140:FF:000090">
    <property type="entry name" value="Replication protein A subunit"/>
    <property type="match status" value="1"/>
</dbReference>
<evidence type="ECO:0000259" key="11">
    <source>
        <dbReference type="Pfam" id="PF01336"/>
    </source>
</evidence>
<dbReference type="Pfam" id="PF01336">
    <property type="entry name" value="tRNA_anti-codon"/>
    <property type="match status" value="1"/>
</dbReference>
<comment type="function">
    <text evidence="9">As part of the heterotrimeric replication protein A complex (RPA/RP-A), binds and stabilizes single-stranded DNA intermediates, that form during DNA replication or upon DNA stress. It prevents their reannealing and in parallel, recruits and activates different proteins and complexes involved in DNA metabolism. Thereby, it plays an essential role both in DNA replication and the cellular response to DNA damage.</text>
</comment>
<keyword evidence="8 9" id="KW-0539">Nucleus</keyword>
<proteinExistence type="inferred from homology"/>
<keyword evidence="6 9" id="KW-0862">Zinc</keyword>
<dbReference type="PANTHER" id="PTHR47165">
    <property type="entry name" value="OS03G0429900 PROTEIN"/>
    <property type="match status" value="1"/>
</dbReference>
<dbReference type="Pfam" id="PF08646">
    <property type="entry name" value="Rep_fac-A_C"/>
    <property type="match status" value="1"/>
</dbReference>
<organism evidence="14 15">
    <name type="scientific">Petromyzon marinus</name>
    <name type="common">Sea lamprey</name>
    <dbReference type="NCBI Taxonomy" id="7757"/>
    <lineage>
        <taxon>Eukaryota</taxon>
        <taxon>Metazoa</taxon>
        <taxon>Chordata</taxon>
        <taxon>Craniata</taxon>
        <taxon>Vertebrata</taxon>
        <taxon>Cyclostomata</taxon>
        <taxon>Hyperoartia</taxon>
        <taxon>Petromyzontiformes</taxon>
        <taxon>Petromyzontidae</taxon>
        <taxon>Petromyzon</taxon>
    </lineage>
</organism>
<evidence type="ECO:0000259" key="13">
    <source>
        <dbReference type="Pfam" id="PF16900"/>
    </source>
</evidence>
<dbReference type="NCBIfam" id="TIGR00617">
    <property type="entry name" value="rpa1"/>
    <property type="match status" value="1"/>
</dbReference>
<evidence type="ECO:0000256" key="7">
    <source>
        <dbReference type="ARBA" id="ARBA00023125"/>
    </source>
</evidence>
<feature type="compositionally biased region" description="Low complexity" evidence="10">
    <location>
        <begin position="45"/>
        <end position="58"/>
    </location>
</feature>
<dbReference type="KEGG" id="pmrn:116939308"/>
<feature type="region of interest" description="Disordered" evidence="10">
    <location>
        <begin position="1"/>
        <end position="64"/>
    </location>
</feature>
<dbReference type="FunFam" id="2.40.50.140:FF:000064">
    <property type="entry name" value="Replication protein A subunit"/>
    <property type="match status" value="1"/>
</dbReference>
<dbReference type="InterPro" id="IPR013955">
    <property type="entry name" value="Rep_factor-A_C"/>
</dbReference>
<feature type="domain" description="Replication factor A C-terminal" evidence="12">
    <location>
        <begin position="342"/>
        <end position="486"/>
    </location>
</feature>
<evidence type="ECO:0000256" key="8">
    <source>
        <dbReference type="ARBA" id="ARBA00023242"/>
    </source>
</evidence>
<keyword evidence="3 9" id="KW-0235">DNA replication</keyword>